<keyword evidence="3" id="KW-0812">Transmembrane</keyword>
<feature type="transmembrane region" description="Helical" evidence="3">
    <location>
        <begin position="12"/>
        <end position="31"/>
    </location>
</feature>
<dbReference type="InterPro" id="IPR002932">
    <property type="entry name" value="Glu_synthdom"/>
</dbReference>
<proteinExistence type="inferred from homology"/>
<organism evidence="5 6">
    <name type="scientific">Planifilum fimeticola</name>
    <dbReference type="NCBI Taxonomy" id="201975"/>
    <lineage>
        <taxon>Bacteria</taxon>
        <taxon>Bacillati</taxon>
        <taxon>Bacillota</taxon>
        <taxon>Bacilli</taxon>
        <taxon>Bacillales</taxon>
        <taxon>Thermoactinomycetaceae</taxon>
        <taxon>Planifilum</taxon>
    </lineage>
</organism>
<keyword evidence="6" id="KW-1185">Reference proteome</keyword>
<dbReference type="EMBL" id="PVNE01000028">
    <property type="protein sequence ID" value="PRX39208.1"/>
    <property type="molecule type" value="Genomic_DNA"/>
</dbReference>
<accession>A0A2T0LBH9</accession>
<sequence>MDFLEGFLTLEVTVLIVAVLVPLITAVYLYLYDRRQKQHSVLRNYPILGKVRYFLEMIGPELRQYLFDSDNEAKPFSREQYGHIVKRSKYVRDVIGFGSKQDFERAGYYIRNAMFPLQLEEMKYDRKTTVSTYKYVLLREGLFSRKEARVQDELCAYLLDESDAVVIGENCRHPFVVRGPIGMSAMSYGSLGSHAISALSIGLGMARGTWMNTGEGGLSPYHLEGDVDLIMQIGPGLFGVRDEEGRFDWVELKKKAEMPQVKAFELKLGQGAKIRGGHVDAEKVTPEVAAIRKVKPYHSIDSPNRFREFHDVPTMVDFIERIREATGKPVGIKIVVGGPDSLAELASYMKETGKGPDFITVDGGEGGTGASYQELADSVGLPAKSALMIADATLRRFGVRDRVKVIASGKLFSPDRIAVALAMGADLVNIARGFMIAVGCIQSLKCHSNDCPVGVATTDPKLQQALVIEEKCYRVLNYLVSLREGLFRVAAAAGVDSPVRLTPSHVIYKDEKGIVTSLEEVYRLMSARVGSDFPTA</sequence>
<dbReference type="InterPro" id="IPR024188">
    <property type="entry name" value="GltB"/>
</dbReference>
<dbReference type="GO" id="GO:0006537">
    <property type="term" value="P:glutamate biosynthetic process"/>
    <property type="evidence" value="ECO:0007669"/>
    <property type="project" value="InterPro"/>
</dbReference>
<comment type="similarity">
    <text evidence="1 2">Belongs to the glutamate synthase family.</text>
</comment>
<dbReference type="PANTHER" id="PTHR43819:SF1">
    <property type="entry name" value="ARCHAEAL-TYPE GLUTAMATE SYNTHASE [NADPH]"/>
    <property type="match status" value="1"/>
</dbReference>
<dbReference type="RefSeq" id="WP_106346312.1">
    <property type="nucleotide sequence ID" value="NZ_PVNE01000028.1"/>
</dbReference>
<dbReference type="CDD" id="cd02808">
    <property type="entry name" value="GltS_FMN"/>
    <property type="match status" value="1"/>
</dbReference>
<dbReference type="SUPFAM" id="SSF51395">
    <property type="entry name" value="FMN-linked oxidoreductases"/>
    <property type="match status" value="1"/>
</dbReference>
<evidence type="ECO:0000313" key="5">
    <source>
        <dbReference type="EMBL" id="PRX39208.1"/>
    </source>
</evidence>
<protein>
    <submittedName>
        <fullName evidence="5">Glutamate synthase (Ferredoxin)</fullName>
    </submittedName>
</protein>
<dbReference type="InterPro" id="IPR013785">
    <property type="entry name" value="Aldolase_TIM"/>
</dbReference>
<dbReference type="AlphaFoldDB" id="A0A2T0LBH9"/>
<dbReference type="OrthoDB" id="9758182at2"/>
<dbReference type="InterPro" id="IPR027283">
    <property type="entry name" value="YerD"/>
</dbReference>
<dbReference type="Pfam" id="PF01645">
    <property type="entry name" value="Glu_synthase"/>
    <property type="match status" value="1"/>
</dbReference>
<keyword evidence="3" id="KW-1133">Transmembrane helix</keyword>
<reference evidence="5 6" key="1">
    <citation type="submission" date="2018-03" db="EMBL/GenBank/DDBJ databases">
        <title>Genomic Encyclopedia of Archaeal and Bacterial Type Strains, Phase II (KMG-II): from individual species to whole genera.</title>
        <authorList>
            <person name="Goeker M."/>
        </authorList>
    </citation>
    <scope>NUCLEOTIDE SEQUENCE [LARGE SCALE GENOMIC DNA]</scope>
    <source>
        <strain evidence="5 6">DSM 44946</strain>
    </source>
</reference>
<comment type="caution">
    <text evidence="5">The sequence shown here is derived from an EMBL/GenBank/DDBJ whole genome shotgun (WGS) entry which is preliminary data.</text>
</comment>
<dbReference type="Gene3D" id="3.20.20.70">
    <property type="entry name" value="Aldolase class I"/>
    <property type="match status" value="1"/>
</dbReference>
<evidence type="ECO:0000256" key="1">
    <source>
        <dbReference type="ARBA" id="ARBA00009716"/>
    </source>
</evidence>
<evidence type="ECO:0000259" key="4">
    <source>
        <dbReference type="Pfam" id="PF01645"/>
    </source>
</evidence>
<dbReference type="PANTHER" id="PTHR43819">
    <property type="entry name" value="ARCHAEAL-TYPE GLUTAMATE SYNTHASE [NADPH]"/>
    <property type="match status" value="1"/>
</dbReference>
<evidence type="ECO:0000256" key="2">
    <source>
        <dbReference type="PIRNR" id="PIRNR006429"/>
    </source>
</evidence>
<evidence type="ECO:0000313" key="6">
    <source>
        <dbReference type="Proteomes" id="UP000237797"/>
    </source>
</evidence>
<dbReference type="PIRSF" id="PIRSF500060">
    <property type="entry name" value="UCP500060"/>
    <property type="match status" value="1"/>
</dbReference>
<dbReference type="PIRSF" id="PIRSF006429">
    <property type="entry name" value="GOGAT_lg_2"/>
    <property type="match status" value="1"/>
</dbReference>
<keyword evidence="3" id="KW-0472">Membrane</keyword>
<feature type="domain" description="Glutamate synthase" evidence="4">
    <location>
        <begin position="142"/>
        <end position="495"/>
    </location>
</feature>
<evidence type="ECO:0000256" key="3">
    <source>
        <dbReference type="SAM" id="Phobius"/>
    </source>
</evidence>
<gene>
    <name evidence="5" type="ORF">CLV97_12844</name>
</gene>
<name>A0A2T0LBH9_9BACL</name>
<dbReference type="GO" id="GO:0015930">
    <property type="term" value="F:glutamate synthase activity"/>
    <property type="evidence" value="ECO:0007669"/>
    <property type="project" value="InterPro"/>
</dbReference>
<dbReference type="Proteomes" id="UP000237797">
    <property type="component" value="Unassembled WGS sequence"/>
</dbReference>